<dbReference type="EMBL" id="QTSX02000776">
    <property type="protein sequence ID" value="KAJ9085197.1"/>
    <property type="molecule type" value="Genomic_DNA"/>
</dbReference>
<keyword evidence="2" id="KW-1185">Reference proteome</keyword>
<protein>
    <submittedName>
        <fullName evidence="1">Uncharacterized protein</fullName>
    </submittedName>
</protein>
<reference evidence="1" key="1">
    <citation type="submission" date="2022-04" db="EMBL/GenBank/DDBJ databases">
        <title>Genome of the entomopathogenic fungus Entomophthora muscae.</title>
        <authorList>
            <person name="Elya C."/>
            <person name="Lovett B.R."/>
            <person name="Lee E."/>
            <person name="Macias A.M."/>
            <person name="Hajek A.E."/>
            <person name="De Bivort B.L."/>
            <person name="Kasson M.T."/>
            <person name="De Fine Licht H.H."/>
            <person name="Stajich J.E."/>
        </authorList>
    </citation>
    <scope>NUCLEOTIDE SEQUENCE</scope>
    <source>
        <strain evidence="1">Berkeley</strain>
    </source>
</reference>
<accession>A0ACC2UEL5</accession>
<sequence>MHAQKALGRMALAKARLGNLHVRSCARGKLLAAFCEFSGGVKFFKADASESHFVPRGANSSHLLKSYKPGTSQCSLLQAGSNLVRDTSLSEGVIPSFSCYVSEVKRLSQVGDFEAACDGLVDILAREESSQYETQLMDLVSIFISSEEKCSAVKGLELLLQRRVFFPDFCFCPRIRHSILMRAINQSCEAGVFRIWKDFGRHFRDLIILILTETPTSFSNMILVEMLTQAPVSQHASMYNAILECFRSKRMTPPCLKIGLELFDKMLELKVVPTAEACECIISCYATFALLDHSRNTKASQTTMYIFSRVKPFVPYLGKTCYPKLLAMLSICGKGNPAALTERLLIMHDMMENNCSFSIAASCKAISACESLLAYYDAPGFSWEIQRLNFNAKELASRIHAILESRRYIAGISANALFAILISCFVRLATGDPSSKVELINSLIKTANDSQDSDLKSLFDAALGPIGMLSLTSMRKALVDMANQEAMPDCKTLNCVMDQYIVSRKPEWALSLFNLLTKEARTGDLGHVPKIMPDAKSFSLAIAAACHMKKFSTMKALWESYLTTCEKNNVASFCYTQIVRSFWIRIITSDSDANVISESFAIIQQIIRCMDSNPSIGPRGEIYDAIIKSYADILALDPKTPLLNLTTLLDAYSAWILDKGRSACPSVYTRVFNALAEIVVCEPSLRKSILQTANEMSKDMLELRVYHVYHTFGAKIKLFGIGGDLGRLEGAYTDFILSCKKVTSMDRHDILSVFSTYARYCYLDKQKVEAIFDMLVKLGFAPDRHTYFNLLQRLVELEAPISLFWHLLHRLQGQLTGGKKDGELYITPAMIKTVAQYFHRVEGAWSMDQAVEFIRELDPIQTKEAELQLYVFMVEMILIPSRATEEDPTPLVAKWFNRILSTDAEGPARRWVMDALWDISSTISLPPGPFSARARFRKMLERTNDAKHPDPFVMNTHKHKRFHPS</sequence>
<dbReference type="Proteomes" id="UP001165960">
    <property type="component" value="Unassembled WGS sequence"/>
</dbReference>
<gene>
    <name evidence="1" type="ORF">DSO57_1016350</name>
</gene>
<organism evidence="1 2">
    <name type="scientific">Entomophthora muscae</name>
    <dbReference type="NCBI Taxonomy" id="34485"/>
    <lineage>
        <taxon>Eukaryota</taxon>
        <taxon>Fungi</taxon>
        <taxon>Fungi incertae sedis</taxon>
        <taxon>Zoopagomycota</taxon>
        <taxon>Entomophthoromycotina</taxon>
        <taxon>Entomophthoromycetes</taxon>
        <taxon>Entomophthorales</taxon>
        <taxon>Entomophthoraceae</taxon>
        <taxon>Entomophthora</taxon>
    </lineage>
</organism>
<name>A0ACC2UEL5_9FUNG</name>
<comment type="caution">
    <text evidence="1">The sequence shown here is derived from an EMBL/GenBank/DDBJ whole genome shotgun (WGS) entry which is preliminary data.</text>
</comment>
<evidence type="ECO:0000313" key="2">
    <source>
        <dbReference type="Proteomes" id="UP001165960"/>
    </source>
</evidence>
<evidence type="ECO:0000313" key="1">
    <source>
        <dbReference type="EMBL" id="KAJ9085197.1"/>
    </source>
</evidence>
<proteinExistence type="predicted"/>